<evidence type="ECO:0000313" key="3">
    <source>
        <dbReference type="EMBL" id="VDP83020.1"/>
    </source>
</evidence>
<evidence type="ECO:0000256" key="1">
    <source>
        <dbReference type="SAM" id="MobiDB-lite"/>
    </source>
</evidence>
<dbReference type="Proteomes" id="UP000272942">
    <property type="component" value="Unassembled WGS sequence"/>
</dbReference>
<proteinExistence type="predicted"/>
<keyword evidence="4" id="KW-1185">Reference proteome</keyword>
<protein>
    <submittedName>
        <fullName evidence="5">C2H2-type domain-containing protein</fullName>
    </submittedName>
</protein>
<organism evidence="5">
    <name type="scientific">Echinostoma caproni</name>
    <dbReference type="NCBI Taxonomy" id="27848"/>
    <lineage>
        <taxon>Eukaryota</taxon>
        <taxon>Metazoa</taxon>
        <taxon>Spiralia</taxon>
        <taxon>Lophotrochozoa</taxon>
        <taxon>Platyhelminthes</taxon>
        <taxon>Trematoda</taxon>
        <taxon>Digenea</taxon>
        <taxon>Plagiorchiida</taxon>
        <taxon>Echinostomata</taxon>
        <taxon>Echinostomatoidea</taxon>
        <taxon>Echinostomatidae</taxon>
        <taxon>Echinostoma</taxon>
    </lineage>
</organism>
<feature type="domain" description="C2H2-type" evidence="2">
    <location>
        <begin position="243"/>
        <end position="265"/>
    </location>
</feature>
<sequence length="637" mass="71908">MPTETAKLTEGRINSMGAVEVATSSVKTEEPTESGAEEGNSVTKPQKGVPEGWLRSVVEQQEEILKNNPIVKEEKIHDPVDSESKHILEQNVHKREVIDYVKQRLKQLPIEKDEQAALNQMFRKVIGDPPPLSSKKKSMKFDKPAEQDCKSSNDLLEVSKLEHADAMRRSFRLLSQLGLDEVRRLYGSHSINRVRAAIFQLRQLQANRRSTVLRLQALKRRQTAMGNAHVRHLPTGINATYTCYFCSCGFSSVTQLHAHLLTQAHLCVNTPLGSGSVMGHKQTAIQVLEGQANNSNATDLDMHPQTKKPDTELNRLLQNLKQIDQKKDATVAPGRKSRHGADRGVTHCALCEVEFRPPTVNTGDIIRTMAGVYQRHLMTEHLPSLELTEKLLYMGSFLSFNRDYLFSYRASRYPIPAWLERNVADVPEEIRKKLRMATHAQHLSCRACKSGLMPSVRALITHIRDEHAKTLEARMIQMRRSGTFSGLIDPTRTCFQCYTILEDHFAFQIHTIVFHGARYPLVCGLCKHPLVNLCMTEEIQSFCAQLFDECGIKMDEEKWKRVLHMKPASQQCASTKSSGRGLLTTTEEPDLLGNRLLLDDEARALLEEEELATIVSCVKASMSVLRYSAQLVLRAMQ</sequence>
<dbReference type="InterPro" id="IPR013087">
    <property type="entry name" value="Znf_C2H2_type"/>
</dbReference>
<dbReference type="OrthoDB" id="6253480at2759"/>
<accession>A0A183AMN5</accession>
<evidence type="ECO:0000313" key="4">
    <source>
        <dbReference type="Proteomes" id="UP000272942"/>
    </source>
</evidence>
<name>A0A183AMN5_9TREM</name>
<dbReference type="AlphaFoldDB" id="A0A183AMN5"/>
<feature type="region of interest" description="Disordered" evidence="1">
    <location>
        <begin position="126"/>
        <end position="146"/>
    </location>
</feature>
<feature type="region of interest" description="Disordered" evidence="1">
    <location>
        <begin position="20"/>
        <end position="51"/>
    </location>
</feature>
<dbReference type="WBParaSite" id="ECPE_0000824201-mRNA-1">
    <property type="protein sequence ID" value="ECPE_0000824201-mRNA-1"/>
    <property type="gene ID" value="ECPE_0000824201"/>
</dbReference>
<dbReference type="PROSITE" id="PS00028">
    <property type="entry name" value="ZINC_FINGER_C2H2_1"/>
    <property type="match status" value="1"/>
</dbReference>
<gene>
    <name evidence="3" type="ORF">ECPE_LOCUS8220</name>
</gene>
<reference evidence="3 4" key="2">
    <citation type="submission" date="2018-11" db="EMBL/GenBank/DDBJ databases">
        <authorList>
            <consortium name="Pathogen Informatics"/>
        </authorList>
    </citation>
    <scope>NUCLEOTIDE SEQUENCE [LARGE SCALE GENOMIC DNA]</scope>
    <source>
        <strain evidence="3 4">Egypt</strain>
    </source>
</reference>
<dbReference type="EMBL" id="UZAN01045679">
    <property type="protein sequence ID" value="VDP83020.1"/>
    <property type="molecule type" value="Genomic_DNA"/>
</dbReference>
<evidence type="ECO:0000313" key="5">
    <source>
        <dbReference type="WBParaSite" id="ECPE_0000824201-mRNA-1"/>
    </source>
</evidence>
<reference evidence="5" key="1">
    <citation type="submission" date="2016-06" db="UniProtKB">
        <authorList>
            <consortium name="WormBaseParasite"/>
        </authorList>
    </citation>
    <scope>IDENTIFICATION</scope>
</reference>
<evidence type="ECO:0000259" key="2">
    <source>
        <dbReference type="PROSITE" id="PS00028"/>
    </source>
</evidence>